<gene>
    <name evidence="2" type="ORF">PHMEG_00030359</name>
</gene>
<feature type="domain" description="Reverse transcriptase" evidence="1">
    <location>
        <begin position="31"/>
        <end position="88"/>
    </location>
</feature>
<protein>
    <recommendedName>
        <fullName evidence="1">Reverse transcriptase domain-containing protein</fullName>
    </recommendedName>
</protein>
<comment type="caution">
    <text evidence="2">The sequence shown here is derived from an EMBL/GenBank/DDBJ whole genome shotgun (WGS) entry which is preliminary data.</text>
</comment>
<feature type="non-terminal residue" evidence="2">
    <location>
        <position position="101"/>
    </location>
</feature>
<dbReference type="OrthoDB" id="8007176at2759"/>
<sequence length="101" mass="11393">MISSGNVLPPPAYGVVCDIDVNNHDPIKQRARQIPLSQWILGYIDDDESSEGVSIRLRAGHFEWLRMPFGLKNAPIIYQRMLDNALCGFVQPKGGWNHFAE</sequence>
<reference evidence="3" key="1">
    <citation type="submission" date="2017-03" db="EMBL/GenBank/DDBJ databases">
        <title>Phytopthora megakarya and P. palmivora, two closely related causual agents of cacao black pod achieved similar genome size and gene model numbers by different mechanisms.</title>
        <authorList>
            <person name="Ali S."/>
            <person name="Shao J."/>
            <person name="Larry D.J."/>
            <person name="Kronmiller B."/>
            <person name="Shen D."/>
            <person name="Strem M.D."/>
            <person name="Melnick R.L."/>
            <person name="Guiltinan M.J."/>
            <person name="Tyler B.M."/>
            <person name="Meinhardt L.W."/>
            <person name="Bailey B.A."/>
        </authorList>
    </citation>
    <scope>NUCLEOTIDE SEQUENCE [LARGE SCALE GENOMIC DNA]</scope>
    <source>
        <strain evidence="3">zdho120</strain>
    </source>
</reference>
<evidence type="ECO:0000313" key="2">
    <source>
        <dbReference type="EMBL" id="OWY98786.1"/>
    </source>
</evidence>
<organism evidence="2 3">
    <name type="scientific">Phytophthora megakarya</name>
    <dbReference type="NCBI Taxonomy" id="4795"/>
    <lineage>
        <taxon>Eukaryota</taxon>
        <taxon>Sar</taxon>
        <taxon>Stramenopiles</taxon>
        <taxon>Oomycota</taxon>
        <taxon>Peronosporomycetes</taxon>
        <taxon>Peronosporales</taxon>
        <taxon>Peronosporaceae</taxon>
        <taxon>Phytophthora</taxon>
    </lineage>
</organism>
<dbReference type="EMBL" id="NBNE01009078">
    <property type="protein sequence ID" value="OWY98786.1"/>
    <property type="molecule type" value="Genomic_DNA"/>
</dbReference>
<dbReference type="AlphaFoldDB" id="A0A225V221"/>
<keyword evidence="3" id="KW-1185">Reference proteome</keyword>
<accession>A0A225V221</accession>
<dbReference type="SUPFAM" id="SSF56672">
    <property type="entry name" value="DNA/RNA polymerases"/>
    <property type="match status" value="1"/>
</dbReference>
<dbReference type="InterPro" id="IPR043502">
    <property type="entry name" value="DNA/RNA_pol_sf"/>
</dbReference>
<evidence type="ECO:0000313" key="3">
    <source>
        <dbReference type="Proteomes" id="UP000198211"/>
    </source>
</evidence>
<dbReference type="Proteomes" id="UP000198211">
    <property type="component" value="Unassembled WGS sequence"/>
</dbReference>
<dbReference type="InterPro" id="IPR000477">
    <property type="entry name" value="RT_dom"/>
</dbReference>
<dbReference type="Gene3D" id="3.30.70.270">
    <property type="match status" value="1"/>
</dbReference>
<dbReference type="Pfam" id="PF00078">
    <property type="entry name" value="RVT_1"/>
    <property type="match status" value="1"/>
</dbReference>
<dbReference type="InterPro" id="IPR043128">
    <property type="entry name" value="Rev_trsase/Diguanyl_cyclase"/>
</dbReference>
<proteinExistence type="predicted"/>
<evidence type="ECO:0000259" key="1">
    <source>
        <dbReference type="Pfam" id="PF00078"/>
    </source>
</evidence>
<name>A0A225V221_9STRA</name>